<dbReference type="AlphaFoldDB" id="A0A1H9BK50"/>
<dbReference type="Pfam" id="PF00990">
    <property type="entry name" value="GGDEF"/>
    <property type="match status" value="1"/>
</dbReference>
<dbReference type="SMART" id="SM00267">
    <property type="entry name" value="GGDEF"/>
    <property type="match status" value="1"/>
</dbReference>
<evidence type="ECO:0000313" key="7">
    <source>
        <dbReference type="EMBL" id="SEP89336.1"/>
    </source>
</evidence>
<dbReference type="CDD" id="cd12914">
    <property type="entry name" value="PDC1_DGC_like"/>
    <property type="match status" value="1"/>
</dbReference>
<feature type="transmembrane region" description="Helical" evidence="5">
    <location>
        <begin position="308"/>
        <end position="328"/>
    </location>
</feature>
<evidence type="ECO:0000256" key="3">
    <source>
        <dbReference type="ARBA" id="ARBA00012528"/>
    </source>
</evidence>
<evidence type="ECO:0000256" key="2">
    <source>
        <dbReference type="ARBA" id="ARBA00004533"/>
    </source>
</evidence>
<dbReference type="NCBIfam" id="TIGR00254">
    <property type="entry name" value="GGDEF"/>
    <property type="match status" value="1"/>
</dbReference>
<evidence type="ECO:0000259" key="6">
    <source>
        <dbReference type="PROSITE" id="PS50887"/>
    </source>
</evidence>
<name>A0A1H9BK50_9PSED</name>
<dbReference type="InterPro" id="IPR029787">
    <property type="entry name" value="Nucleotide_cyclase"/>
</dbReference>
<keyword evidence="5" id="KW-1133">Transmembrane helix</keyword>
<dbReference type="CDD" id="cd12915">
    <property type="entry name" value="PDC2_DGC_like"/>
    <property type="match status" value="1"/>
</dbReference>
<dbReference type="SUPFAM" id="SSF55073">
    <property type="entry name" value="Nucleotide cyclase"/>
    <property type="match status" value="1"/>
</dbReference>
<organism evidence="7 8">
    <name type="scientific">Pseudomonas soli</name>
    <dbReference type="NCBI Taxonomy" id="1306993"/>
    <lineage>
        <taxon>Bacteria</taxon>
        <taxon>Pseudomonadati</taxon>
        <taxon>Pseudomonadota</taxon>
        <taxon>Gammaproteobacteria</taxon>
        <taxon>Pseudomonadales</taxon>
        <taxon>Pseudomonadaceae</taxon>
        <taxon>Pseudomonas</taxon>
    </lineage>
</organism>
<evidence type="ECO:0000256" key="4">
    <source>
        <dbReference type="ARBA" id="ARBA00034247"/>
    </source>
</evidence>
<sequence length="510" mass="56153">MDPGAYAVASMTLPTRSPRSALYKSHPELVLNLGSCLAVLAIVAIVGYLLARERDSVEQSEMRSSSNIVQLIESDILRNVELYDQSLKGLIWAVQHPDLLNVPTKLRQQILFNQAFSAPVRGDILWLDAKGDVLGDSTSAVPRQANFADTVAFQAHRDRPGLGLLISPPFKARLGNLDWCISFSRRISGANGEFQGLAAGALRLSYFNELFQRLDIGVDSSINLLNTDGQLLARQPTRPQDPLIGTSFSERPNFKRILSERSGSFTARSTAYEGQRLYTFARVADLPLIVLVAHSADEVFQSWRRTAIVVSVATGVLCIGILWLTLLLGRELRRRHDAELGLATLAATDSLTGLANRRRLDQVLRQEWARAQRNRKPLAVLMVDVDHFKAFNQRHGHAGGDHVLREVATTIELCIRRPADLAARYGGEEFQVVLPETELAGARLLAERIRASVEAMPPFGDDERSVTVSVGIGLHIPGTHQDLAALLGDADEALYRAKANGRNRVEGPEE</sequence>
<dbReference type="Pfam" id="PF22588">
    <property type="entry name" value="dCache_1_like"/>
    <property type="match status" value="1"/>
</dbReference>
<dbReference type="PANTHER" id="PTHR45138">
    <property type="entry name" value="REGULATORY COMPONENTS OF SENSORY TRANSDUCTION SYSTEM"/>
    <property type="match status" value="1"/>
</dbReference>
<dbReference type="Gene3D" id="3.30.70.270">
    <property type="match status" value="1"/>
</dbReference>
<reference evidence="7 8" key="1">
    <citation type="submission" date="2016-10" db="EMBL/GenBank/DDBJ databases">
        <authorList>
            <person name="de Groot N.N."/>
        </authorList>
    </citation>
    <scope>NUCLEOTIDE SEQUENCE [LARGE SCALE GENOMIC DNA]</scope>
    <source>
        <strain evidence="7 8">LMG 27941</strain>
    </source>
</reference>
<dbReference type="PROSITE" id="PS50887">
    <property type="entry name" value="GGDEF"/>
    <property type="match status" value="1"/>
</dbReference>
<keyword evidence="5" id="KW-0472">Membrane</keyword>
<dbReference type="InterPro" id="IPR054327">
    <property type="entry name" value="His-kinase-like_sensor"/>
</dbReference>
<dbReference type="InterPro" id="IPR000160">
    <property type="entry name" value="GGDEF_dom"/>
</dbReference>
<gene>
    <name evidence="7" type="ORF">SAMN05216230_101727</name>
</gene>
<dbReference type="GO" id="GO:0043709">
    <property type="term" value="P:cell adhesion involved in single-species biofilm formation"/>
    <property type="evidence" value="ECO:0007669"/>
    <property type="project" value="TreeGrafter"/>
</dbReference>
<evidence type="ECO:0000256" key="5">
    <source>
        <dbReference type="SAM" id="Phobius"/>
    </source>
</evidence>
<dbReference type="GO" id="GO:0005886">
    <property type="term" value="C:plasma membrane"/>
    <property type="evidence" value="ECO:0007669"/>
    <property type="project" value="UniProtKB-SubCell"/>
</dbReference>
<dbReference type="FunFam" id="3.30.70.270:FF:000001">
    <property type="entry name" value="Diguanylate cyclase domain protein"/>
    <property type="match status" value="1"/>
</dbReference>
<protein>
    <recommendedName>
        <fullName evidence="3">diguanylate cyclase</fullName>
        <ecNumber evidence="3">2.7.7.65</ecNumber>
    </recommendedName>
</protein>
<dbReference type="PANTHER" id="PTHR45138:SF9">
    <property type="entry name" value="DIGUANYLATE CYCLASE DGCM-RELATED"/>
    <property type="match status" value="1"/>
</dbReference>
<dbReference type="CDD" id="cd01949">
    <property type="entry name" value="GGDEF"/>
    <property type="match status" value="1"/>
</dbReference>
<dbReference type="InterPro" id="IPR050469">
    <property type="entry name" value="Diguanylate_Cyclase"/>
</dbReference>
<accession>A0A1H9BK50</accession>
<dbReference type="GO" id="GO:0052621">
    <property type="term" value="F:diguanylate cyclase activity"/>
    <property type="evidence" value="ECO:0007669"/>
    <property type="project" value="UniProtKB-EC"/>
</dbReference>
<dbReference type="Proteomes" id="UP000199221">
    <property type="component" value="Unassembled WGS sequence"/>
</dbReference>
<evidence type="ECO:0000256" key="1">
    <source>
        <dbReference type="ARBA" id="ARBA00001946"/>
    </source>
</evidence>
<comment type="subcellular location">
    <subcellularLocation>
        <location evidence="2">Cell inner membrane</location>
    </subcellularLocation>
</comment>
<proteinExistence type="predicted"/>
<dbReference type="GO" id="GO:1902201">
    <property type="term" value="P:negative regulation of bacterial-type flagellum-dependent cell motility"/>
    <property type="evidence" value="ECO:0007669"/>
    <property type="project" value="TreeGrafter"/>
</dbReference>
<dbReference type="EC" id="2.7.7.65" evidence="3"/>
<comment type="catalytic activity">
    <reaction evidence="4">
        <text>2 GTP = 3',3'-c-di-GMP + 2 diphosphate</text>
        <dbReference type="Rhea" id="RHEA:24898"/>
        <dbReference type="ChEBI" id="CHEBI:33019"/>
        <dbReference type="ChEBI" id="CHEBI:37565"/>
        <dbReference type="ChEBI" id="CHEBI:58805"/>
        <dbReference type="EC" id="2.7.7.65"/>
    </reaction>
</comment>
<feature type="domain" description="GGDEF" evidence="6">
    <location>
        <begin position="376"/>
        <end position="510"/>
    </location>
</feature>
<dbReference type="EMBL" id="FOEQ01000001">
    <property type="protein sequence ID" value="SEP89336.1"/>
    <property type="molecule type" value="Genomic_DNA"/>
</dbReference>
<dbReference type="InterPro" id="IPR043128">
    <property type="entry name" value="Rev_trsase/Diguanyl_cyclase"/>
</dbReference>
<evidence type="ECO:0000313" key="8">
    <source>
        <dbReference type="Proteomes" id="UP000199221"/>
    </source>
</evidence>
<feature type="transmembrane region" description="Helical" evidence="5">
    <location>
        <begin position="29"/>
        <end position="51"/>
    </location>
</feature>
<dbReference type="Gene3D" id="3.30.450.20">
    <property type="entry name" value="PAS domain"/>
    <property type="match status" value="2"/>
</dbReference>
<keyword evidence="5" id="KW-0812">Transmembrane</keyword>
<comment type="cofactor">
    <cofactor evidence="1">
        <name>Mg(2+)</name>
        <dbReference type="ChEBI" id="CHEBI:18420"/>
    </cofactor>
</comment>